<reference evidence="2 3" key="1">
    <citation type="submission" date="2017-09" db="EMBL/GenBank/DDBJ databases">
        <title>Biodiversity and function of Thalassospira species in the particle-attached aromatic-hydrocarbon-degrading consortia from the surface seawater of the China South Sea.</title>
        <authorList>
            <person name="Dong C."/>
            <person name="Lai Q."/>
            <person name="Shao Z."/>
        </authorList>
    </citation>
    <scope>NUCLEOTIDE SEQUENCE [LARGE SCALE GENOMIC DNA]</scope>
    <source>
        <strain evidence="2 3">139Z-12</strain>
    </source>
</reference>
<keyword evidence="1" id="KW-0732">Signal</keyword>
<name>A0A2N3L201_9PROT</name>
<evidence type="ECO:0000313" key="2">
    <source>
        <dbReference type="EMBL" id="PKR56767.1"/>
    </source>
</evidence>
<dbReference type="AlphaFoldDB" id="A0A2N3L201"/>
<dbReference type="EMBL" id="NXGX01000009">
    <property type="protein sequence ID" value="PKR56767.1"/>
    <property type="molecule type" value="Genomic_DNA"/>
</dbReference>
<comment type="caution">
    <text evidence="2">The sequence shown here is derived from an EMBL/GenBank/DDBJ whole genome shotgun (WGS) entry which is preliminary data.</text>
</comment>
<proteinExistence type="predicted"/>
<evidence type="ECO:0008006" key="4">
    <source>
        <dbReference type="Google" id="ProtNLM"/>
    </source>
</evidence>
<organism evidence="2 3">
    <name type="scientific">Thalassospira lohafexi</name>
    <dbReference type="NCBI Taxonomy" id="744227"/>
    <lineage>
        <taxon>Bacteria</taxon>
        <taxon>Pseudomonadati</taxon>
        <taxon>Pseudomonadota</taxon>
        <taxon>Alphaproteobacteria</taxon>
        <taxon>Rhodospirillales</taxon>
        <taxon>Thalassospiraceae</taxon>
        <taxon>Thalassospira</taxon>
    </lineage>
</organism>
<protein>
    <recommendedName>
        <fullName evidence="4">N-acetylmuramoyl-L-alanine amidase</fullName>
    </recommendedName>
</protein>
<feature type="signal peptide" evidence="1">
    <location>
        <begin position="1"/>
        <end position="28"/>
    </location>
</feature>
<sequence length="138" mass="14679">MMNHSKAVLWTVFGLLGWAFVAPTPSYAGQADVVGVEARKSSDATYRFSVTVSHADTGWDHYADAWQVIGPDGAVLGERILAHPHVNEQPFTRSLSGVGIPNGITSVTVRARDLVHGFGGQEIAIDLPEKIGDVATAP</sequence>
<dbReference type="Proteomes" id="UP000233332">
    <property type="component" value="Unassembled WGS sequence"/>
</dbReference>
<feature type="chain" id="PRO_5014975645" description="N-acetylmuramoyl-L-alanine amidase" evidence="1">
    <location>
        <begin position="29"/>
        <end position="138"/>
    </location>
</feature>
<accession>A0A2N3L201</accession>
<evidence type="ECO:0000313" key="3">
    <source>
        <dbReference type="Proteomes" id="UP000233332"/>
    </source>
</evidence>
<gene>
    <name evidence="2" type="ORF">COO92_19135</name>
</gene>
<evidence type="ECO:0000256" key="1">
    <source>
        <dbReference type="SAM" id="SignalP"/>
    </source>
</evidence>
<keyword evidence="3" id="KW-1185">Reference proteome</keyword>
<dbReference type="RefSeq" id="WP_101304582.1">
    <property type="nucleotide sequence ID" value="NZ_NXGX01000009.1"/>
</dbReference>